<dbReference type="AlphaFoldDB" id="M1JLS3"/>
<protein>
    <submittedName>
        <fullName evidence="1">Uncharacterized protein</fullName>
    </submittedName>
</protein>
<organism evidence="1">
    <name type="scientific">Encephalitozoon cuniculi</name>
    <name type="common">Microsporidian parasite</name>
    <dbReference type="NCBI Taxonomy" id="6035"/>
    <lineage>
        <taxon>Eukaryota</taxon>
        <taxon>Fungi</taxon>
        <taxon>Fungi incertae sedis</taxon>
        <taxon>Microsporidia</taxon>
        <taxon>Unikaryonidae</taxon>
        <taxon>Encephalitozoon</taxon>
    </lineage>
</organism>
<accession>M1JLS3</accession>
<dbReference type="GO" id="GO:0006139">
    <property type="term" value="P:nucleobase-containing compound metabolic process"/>
    <property type="evidence" value="ECO:0007669"/>
    <property type="project" value="UniProtKB-ARBA"/>
</dbReference>
<proteinExistence type="predicted"/>
<dbReference type="VEuPathDB" id="MicrosporidiaDB:ECU09_0990"/>
<sequence length="302" mass="34014">MFLTRTSVYSRPRHRERSFLRSSRDSTCDGGLADFFTPPDPIMFTRLKTAEEERRVGVLEAYAVRTSKHDIRKFLRAMEYRRLPRHLKRIKPQDSDLLVLVDLVQDGGSMDRVVGLVRSMAEGGFGNGLPAEDLASSIEIVSVPEHQPITDSQYAEGTTLWPCIRTHRFIEELDIEYITRVVEMLKTRSAISICCGACIIAGGEGIVSVQEDTDDVLGHSVLRAVEEVSKAQVSYLCTGLDAFIPREPCLSCSMAFVHGRIKRVFCVKRVSGGPFSGLKINYNKSLNHRYPVYFMDEPYELA</sequence>
<dbReference type="Gene3D" id="3.40.140.10">
    <property type="entry name" value="Cytidine Deaminase, domain 2"/>
    <property type="match status" value="1"/>
</dbReference>
<dbReference type="GO" id="GO:0003824">
    <property type="term" value="F:catalytic activity"/>
    <property type="evidence" value="ECO:0007669"/>
    <property type="project" value="InterPro"/>
</dbReference>
<dbReference type="SUPFAM" id="SSF53927">
    <property type="entry name" value="Cytidine deaminase-like"/>
    <property type="match status" value="1"/>
</dbReference>
<dbReference type="VEuPathDB" id="MicrosporidiaDB:AEWR_091010"/>
<dbReference type="EMBL" id="KC513619">
    <property type="protein sequence ID" value="AGE96449.1"/>
    <property type="molecule type" value="Genomic_DNA"/>
</dbReference>
<name>M1JLS3_ENCCN</name>
<dbReference type="VEuPathDB" id="MicrosporidiaDB:AEWQ_091020"/>
<reference evidence="1" key="1">
    <citation type="journal article" date="2013" name="Eukaryot. Cell">
        <title>Extremely Reduced Levels of Heterozygosity in the Vertebrate Pathogen Encephalitozoon cuniculi.</title>
        <authorList>
            <person name="Selman M."/>
            <person name="Sak B."/>
            <person name="Kvac M."/>
            <person name="Farinelli L."/>
            <person name="Weiss L.M."/>
            <person name="Corradi N."/>
        </authorList>
    </citation>
    <scope>NUCLEOTIDE SEQUENCE</scope>
</reference>
<dbReference type="VEuPathDB" id="MicrosporidiaDB:M970_091010"/>
<evidence type="ECO:0000313" key="1">
    <source>
        <dbReference type="EMBL" id="AGE96449.1"/>
    </source>
</evidence>
<dbReference type="InterPro" id="IPR016193">
    <property type="entry name" value="Cytidine_deaminase-like"/>
</dbReference>
<dbReference type="VEuPathDB" id="MicrosporidiaDB:AEWD_091030"/>
<dbReference type="CDD" id="cd01285">
    <property type="entry name" value="nucleoside_deaminase"/>
    <property type="match status" value="1"/>
</dbReference>